<evidence type="ECO:0000259" key="2">
    <source>
        <dbReference type="Pfam" id="PF01261"/>
    </source>
</evidence>
<dbReference type="Pfam" id="PF01261">
    <property type="entry name" value="AP_endonuc_2"/>
    <property type="match status" value="1"/>
</dbReference>
<dbReference type="PANTHER" id="PTHR43489:SF13">
    <property type="entry name" value="HYDROXYPYRUVATE ISOMERASE"/>
    <property type="match status" value="1"/>
</dbReference>
<sequence length="261" mass="29008">MPKFAANLAMMFNEHDYPHRFAAAAAAGFKGVESLFPYAESIEDTKSWLSDSELELVLINMPGGDWTNGERGLTCLPGRQGEYRDAIAKAIEYALAIGCCNIHSVAGLAPESGPERMPYEDTFRENLSWAVEQMAPLDLNLMIEPINGKRDVPGMFLQTTAQARDIIAELGKPNLRLQFDVYHVQIMEGDLVRRFEDCLPDIGHVQIANPPDRREPDEGEINYPYLFDAIDTAGYDGWIGCEYVPRAGTREGLGWGTAYGL</sequence>
<dbReference type="InterPro" id="IPR050417">
    <property type="entry name" value="Sugar_Epim/Isomerase"/>
</dbReference>
<dbReference type="PIRSF" id="PIRSF006241">
    <property type="entry name" value="HyI"/>
    <property type="match status" value="1"/>
</dbReference>
<keyword evidence="1" id="KW-0413">Isomerase</keyword>
<evidence type="ECO:0000313" key="3">
    <source>
        <dbReference type="EMBL" id="SVB58324.1"/>
    </source>
</evidence>
<dbReference type="GO" id="GO:0046487">
    <property type="term" value="P:glyoxylate metabolic process"/>
    <property type="evidence" value="ECO:0007669"/>
    <property type="project" value="TreeGrafter"/>
</dbReference>
<dbReference type="EMBL" id="UINC01048149">
    <property type="protein sequence ID" value="SVB58324.1"/>
    <property type="molecule type" value="Genomic_DNA"/>
</dbReference>
<evidence type="ECO:0000256" key="1">
    <source>
        <dbReference type="ARBA" id="ARBA00023235"/>
    </source>
</evidence>
<accession>A0A382F7M6</accession>
<dbReference type="InterPro" id="IPR053398">
    <property type="entry name" value="HPT_OtnI_isomerases"/>
</dbReference>
<dbReference type="AlphaFoldDB" id="A0A382F7M6"/>
<dbReference type="NCBIfam" id="NF043033">
    <property type="entry name" value="OxoTetrIsom"/>
    <property type="match status" value="1"/>
</dbReference>
<dbReference type="PANTHER" id="PTHR43489">
    <property type="entry name" value="ISOMERASE"/>
    <property type="match status" value="1"/>
</dbReference>
<protein>
    <recommendedName>
        <fullName evidence="2">Xylose isomerase-like TIM barrel domain-containing protein</fullName>
    </recommendedName>
</protein>
<name>A0A382F7M6_9ZZZZ</name>
<dbReference type="GO" id="GO:0008903">
    <property type="term" value="F:hydroxypyruvate isomerase activity"/>
    <property type="evidence" value="ECO:0007669"/>
    <property type="project" value="TreeGrafter"/>
</dbReference>
<reference evidence="3" key="1">
    <citation type="submission" date="2018-05" db="EMBL/GenBank/DDBJ databases">
        <authorList>
            <person name="Lanie J.A."/>
            <person name="Ng W.-L."/>
            <person name="Kazmierczak K.M."/>
            <person name="Andrzejewski T.M."/>
            <person name="Davidsen T.M."/>
            <person name="Wayne K.J."/>
            <person name="Tettelin H."/>
            <person name="Glass J.I."/>
            <person name="Rusch D."/>
            <person name="Podicherti R."/>
            <person name="Tsui H.-C.T."/>
            <person name="Winkler M.E."/>
        </authorList>
    </citation>
    <scope>NUCLEOTIDE SEQUENCE</scope>
</reference>
<dbReference type="FunFam" id="3.20.20.150:FF:000007">
    <property type="entry name" value="Hydroxypyruvate isomerase"/>
    <property type="match status" value="1"/>
</dbReference>
<dbReference type="InterPro" id="IPR026040">
    <property type="entry name" value="HyI-like"/>
</dbReference>
<dbReference type="InterPro" id="IPR013022">
    <property type="entry name" value="Xyl_isomerase-like_TIM-brl"/>
</dbReference>
<dbReference type="InterPro" id="IPR036237">
    <property type="entry name" value="Xyl_isomerase-like_sf"/>
</dbReference>
<proteinExistence type="predicted"/>
<feature type="domain" description="Xylose isomerase-like TIM barrel" evidence="2">
    <location>
        <begin position="21"/>
        <end position="255"/>
    </location>
</feature>
<feature type="non-terminal residue" evidence="3">
    <location>
        <position position="261"/>
    </location>
</feature>
<dbReference type="SUPFAM" id="SSF51658">
    <property type="entry name" value="Xylose isomerase-like"/>
    <property type="match status" value="1"/>
</dbReference>
<gene>
    <name evidence="3" type="ORF">METZ01_LOCUS211178</name>
</gene>
<organism evidence="3">
    <name type="scientific">marine metagenome</name>
    <dbReference type="NCBI Taxonomy" id="408172"/>
    <lineage>
        <taxon>unclassified sequences</taxon>
        <taxon>metagenomes</taxon>
        <taxon>ecological metagenomes</taxon>
    </lineage>
</organism>
<dbReference type="Gene3D" id="3.20.20.150">
    <property type="entry name" value="Divalent-metal-dependent TIM barrel enzymes"/>
    <property type="match status" value="1"/>
</dbReference>